<evidence type="ECO:0000313" key="2">
    <source>
        <dbReference type="Proteomes" id="UP000000305"/>
    </source>
</evidence>
<dbReference type="KEGG" id="dpx:DAPPUDRAFT_247707"/>
<dbReference type="AlphaFoldDB" id="E9GT86"/>
<dbReference type="HOGENOM" id="CLU_3052455_0_0_1"/>
<name>E9GT86_DAPPU</name>
<proteinExistence type="predicted"/>
<evidence type="ECO:0000313" key="1">
    <source>
        <dbReference type="EMBL" id="EFX77401.1"/>
    </source>
</evidence>
<protein>
    <submittedName>
        <fullName evidence="1">Uncharacterized protein</fullName>
    </submittedName>
</protein>
<keyword evidence="2" id="KW-1185">Reference proteome</keyword>
<dbReference type="eggNOG" id="KOG1242">
    <property type="taxonomic scope" value="Eukaryota"/>
</dbReference>
<accession>E9GT86</accession>
<dbReference type="STRING" id="6669.E9GT86"/>
<dbReference type="InParanoid" id="E9GT86"/>
<dbReference type="Proteomes" id="UP000000305">
    <property type="component" value="Unassembled WGS sequence"/>
</dbReference>
<sequence length="54" mass="6402">MFVRDTALRAGQHIVNMFDYFAIILLLSELELGLFDDNWRIRYISSIKQLGELR</sequence>
<organism evidence="1 2">
    <name type="scientific">Daphnia pulex</name>
    <name type="common">Water flea</name>
    <dbReference type="NCBI Taxonomy" id="6669"/>
    <lineage>
        <taxon>Eukaryota</taxon>
        <taxon>Metazoa</taxon>
        <taxon>Ecdysozoa</taxon>
        <taxon>Arthropoda</taxon>
        <taxon>Crustacea</taxon>
        <taxon>Branchiopoda</taxon>
        <taxon>Diplostraca</taxon>
        <taxon>Cladocera</taxon>
        <taxon>Anomopoda</taxon>
        <taxon>Daphniidae</taxon>
        <taxon>Daphnia</taxon>
    </lineage>
</organism>
<dbReference type="EMBL" id="GL732563">
    <property type="protein sequence ID" value="EFX77401.1"/>
    <property type="molecule type" value="Genomic_DNA"/>
</dbReference>
<gene>
    <name evidence="1" type="ORF">DAPPUDRAFT_247707</name>
</gene>
<reference evidence="1 2" key="1">
    <citation type="journal article" date="2011" name="Science">
        <title>The ecoresponsive genome of Daphnia pulex.</title>
        <authorList>
            <person name="Colbourne J.K."/>
            <person name="Pfrender M.E."/>
            <person name="Gilbert D."/>
            <person name="Thomas W.K."/>
            <person name="Tucker A."/>
            <person name="Oakley T.H."/>
            <person name="Tokishita S."/>
            <person name="Aerts A."/>
            <person name="Arnold G.J."/>
            <person name="Basu M.K."/>
            <person name="Bauer D.J."/>
            <person name="Caceres C.E."/>
            <person name="Carmel L."/>
            <person name="Casola C."/>
            <person name="Choi J.H."/>
            <person name="Detter J.C."/>
            <person name="Dong Q."/>
            <person name="Dusheyko S."/>
            <person name="Eads B.D."/>
            <person name="Frohlich T."/>
            <person name="Geiler-Samerotte K.A."/>
            <person name="Gerlach D."/>
            <person name="Hatcher P."/>
            <person name="Jogdeo S."/>
            <person name="Krijgsveld J."/>
            <person name="Kriventseva E.V."/>
            <person name="Kultz D."/>
            <person name="Laforsch C."/>
            <person name="Lindquist E."/>
            <person name="Lopez J."/>
            <person name="Manak J.R."/>
            <person name="Muller J."/>
            <person name="Pangilinan J."/>
            <person name="Patwardhan R.P."/>
            <person name="Pitluck S."/>
            <person name="Pritham E.J."/>
            <person name="Rechtsteiner A."/>
            <person name="Rho M."/>
            <person name="Rogozin I.B."/>
            <person name="Sakarya O."/>
            <person name="Salamov A."/>
            <person name="Schaack S."/>
            <person name="Shapiro H."/>
            <person name="Shiga Y."/>
            <person name="Skalitzky C."/>
            <person name="Smith Z."/>
            <person name="Souvorov A."/>
            <person name="Sung W."/>
            <person name="Tang Z."/>
            <person name="Tsuchiya D."/>
            <person name="Tu H."/>
            <person name="Vos H."/>
            <person name="Wang M."/>
            <person name="Wolf Y.I."/>
            <person name="Yamagata H."/>
            <person name="Yamada T."/>
            <person name="Ye Y."/>
            <person name="Shaw J.R."/>
            <person name="Andrews J."/>
            <person name="Crease T.J."/>
            <person name="Tang H."/>
            <person name="Lucas S.M."/>
            <person name="Robertson H.M."/>
            <person name="Bork P."/>
            <person name="Koonin E.V."/>
            <person name="Zdobnov E.M."/>
            <person name="Grigoriev I.V."/>
            <person name="Lynch M."/>
            <person name="Boore J.L."/>
        </authorList>
    </citation>
    <scope>NUCLEOTIDE SEQUENCE [LARGE SCALE GENOMIC DNA]</scope>
</reference>